<gene>
    <name evidence="2" type="ORF">CR513_22593</name>
</gene>
<name>A0A371GWS8_MUCPR</name>
<reference evidence="2" key="1">
    <citation type="submission" date="2018-05" db="EMBL/GenBank/DDBJ databases">
        <title>Draft genome of Mucuna pruriens seed.</title>
        <authorList>
            <person name="Nnadi N.E."/>
            <person name="Vos R."/>
            <person name="Hasami M.H."/>
            <person name="Devisetty U.K."/>
            <person name="Aguiy J.C."/>
        </authorList>
    </citation>
    <scope>NUCLEOTIDE SEQUENCE [LARGE SCALE GENOMIC DNA]</scope>
    <source>
        <strain evidence="2">JCA_2017</strain>
    </source>
</reference>
<organism evidence="2 3">
    <name type="scientific">Mucuna pruriens</name>
    <name type="common">Velvet bean</name>
    <name type="synonym">Dolichos pruriens</name>
    <dbReference type="NCBI Taxonomy" id="157652"/>
    <lineage>
        <taxon>Eukaryota</taxon>
        <taxon>Viridiplantae</taxon>
        <taxon>Streptophyta</taxon>
        <taxon>Embryophyta</taxon>
        <taxon>Tracheophyta</taxon>
        <taxon>Spermatophyta</taxon>
        <taxon>Magnoliopsida</taxon>
        <taxon>eudicotyledons</taxon>
        <taxon>Gunneridae</taxon>
        <taxon>Pentapetalae</taxon>
        <taxon>rosids</taxon>
        <taxon>fabids</taxon>
        <taxon>Fabales</taxon>
        <taxon>Fabaceae</taxon>
        <taxon>Papilionoideae</taxon>
        <taxon>50 kb inversion clade</taxon>
        <taxon>NPAAA clade</taxon>
        <taxon>indigoferoid/millettioid clade</taxon>
        <taxon>Phaseoleae</taxon>
        <taxon>Mucuna</taxon>
    </lineage>
</organism>
<feature type="domain" description="Transposase (putative) gypsy type" evidence="1">
    <location>
        <begin position="139"/>
        <end position="185"/>
    </location>
</feature>
<proteinExistence type="predicted"/>
<evidence type="ECO:0000313" key="3">
    <source>
        <dbReference type="Proteomes" id="UP000257109"/>
    </source>
</evidence>
<protein>
    <recommendedName>
        <fullName evidence="1">Transposase (putative) gypsy type domain-containing protein</fullName>
    </recommendedName>
</protein>
<comment type="caution">
    <text evidence="2">The sequence shown here is derived from an EMBL/GenBank/DDBJ whole genome shotgun (WGS) entry which is preliminary data.</text>
</comment>
<dbReference type="AlphaFoldDB" id="A0A371GWS8"/>
<accession>A0A371GWS8</accession>
<keyword evidence="3" id="KW-1185">Reference proteome</keyword>
<dbReference type="EMBL" id="QJKJ01004245">
    <property type="protein sequence ID" value="RDX94949.1"/>
    <property type="molecule type" value="Genomic_DNA"/>
</dbReference>
<dbReference type="Proteomes" id="UP000257109">
    <property type="component" value="Unassembled WGS sequence"/>
</dbReference>
<sequence length="294" mass="33114">MVISISPSIPVPSQTLFLIYKRDECARAKWQAAKSSIVVVQWRFRVFRFAANVVSWINPEVRCFAEASLANQVLFPTSVFVAYNQIKCGFRSVTVYSVYTCLDSLVGMTDTICRRDPWSVEVLPCQSNEIVCEWVTERAVLRALNIAPTQLHPNRWAFMWTFELLSEEMDREPSLSIFFWFFSLRWVKKSRSTGMIWRTRKGSLSDLNRLPILSYSKLVTNKGYSIKDLVALKMRSSRSTTSTVGGAVTEASPLSIARPVQESVQPLVVVVDTIEDSTLPTIAGVGNSLAKTHG</sequence>
<feature type="non-terminal residue" evidence="2">
    <location>
        <position position="1"/>
    </location>
</feature>
<dbReference type="Pfam" id="PF04195">
    <property type="entry name" value="Transposase_28"/>
    <property type="match status" value="1"/>
</dbReference>
<evidence type="ECO:0000313" key="2">
    <source>
        <dbReference type="EMBL" id="RDX94949.1"/>
    </source>
</evidence>
<dbReference type="OrthoDB" id="1436780at2759"/>
<evidence type="ECO:0000259" key="1">
    <source>
        <dbReference type="Pfam" id="PF04195"/>
    </source>
</evidence>
<dbReference type="InterPro" id="IPR007321">
    <property type="entry name" value="Transposase_28"/>
</dbReference>